<dbReference type="PROSITE" id="PS51318">
    <property type="entry name" value="TAT"/>
    <property type="match status" value="1"/>
</dbReference>
<dbReference type="CDD" id="cd13585">
    <property type="entry name" value="PBP2_TMBP_like"/>
    <property type="match status" value="1"/>
</dbReference>
<dbReference type="PANTHER" id="PTHR30061">
    <property type="entry name" value="MALTOSE-BINDING PERIPLASMIC PROTEIN"/>
    <property type="match status" value="1"/>
</dbReference>
<name>A0A495IJA7_9MICO</name>
<dbReference type="InterPro" id="IPR006311">
    <property type="entry name" value="TAT_signal"/>
</dbReference>
<dbReference type="Gene3D" id="3.40.190.10">
    <property type="entry name" value="Periplasmic binding protein-like II"/>
    <property type="match status" value="1"/>
</dbReference>
<comment type="caution">
    <text evidence="4">The sequence shown here is derived from an EMBL/GenBank/DDBJ whole genome shotgun (WGS) entry which is preliminary data.</text>
</comment>
<evidence type="ECO:0000256" key="2">
    <source>
        <dbReference type="ARBA" id="ARBA00022448"/>
    </source>
</evidence>
<dbReference type="GO" id="GO:1901982">
    <property type="term" value="F:maltose binding"/>
    <property type="evidence" value="ECO:0007669"/>
    <property type="project" value="TreeGrafter"/>
</dbReference>
<dbReference type="GO" id="GO:0055052">
    <property type="term" value="C:ATP-binding cassette (ABC) transporter complex, substrate-binding subunit-containing"/>
    <property type="evidence" value="ECO:0007669"/>
    <property type="project" value="TreeGrafter"/>
</dbReference>
<organism evidence="4 5">
    <name type="scientific">Frondihabitans australicus</name>
    <dbReference type="NCBI Taxonomy" id="386892"/>
    <lineage>
        <taxon>Bacteria</taxon>
        <taxon>Bacillati</taxon>
        <taxon>Actinomycetota</taxon>
        <taxon>Actinomycetes</taxon>
        <taxon>Micrococcales</taxon>
        <taxon>Microbacteriaceae</taxon>
        <taxon>Frondihabitans</taxon>
    </lineage>
</organism>
<proteinExistence type="inferred from homology"/>
<keyword evidence="2" id="KW-0813">Transport</keyword>
<dbReference type="GO" id="GO:0042956">
    <property type="term" value="P:maltodextrin transmembrane transport"/>
    <property type="evidence" value="ECO:0007669"/>
    <property type="project" value="TreeGrafter"/>
</dbReference>
<keyword evidence="5" id="KW-1185">Reference proteome</keyword>
<reference evidence="4 5" key="1">
    <citation type="submission" date="2018-10" db="EMBL/GenBank/DDBJ databases">
        <title>Sequencing the genomes of 1000 actinobacteria strains.</title>
        <authorList>
            <person name="Klenk H.-P."/>
        </authorList>
    </citation>
    <scope>NUCLEOTIDE SEQUENCE [LARGE SCALE GENOMIC DNA]</scope>
    <source>
        <strain evidence="4 5">DSM 17894</strain>
    </source>
</reference>
<evidence type="ECO:0000313" key="5">
    <source>
        <dbReference type="Proteomes" id="UP000280008"/>
    </source>
</evidence>
<comment type="similarity">
    <text evidence="1">Belongs to the bacterial solute-binding protein 1 family.</text>
</comment>
<dbReference type="RefSeq" id="WP_121370667.1">
    <property type="nucleotide sequence ID" value="NZ_RBKS01000001.1"/>
</dbReference>
<dbReference type="InterPro" id="IPR006059">
    <property type="entry name" value="SBP"/>
</dbReference>
<gene>
    <name evidence="4" type="ORF">C8E83_3031</name>
</gene>
<accession>A0A495IJA7</accession>
<dbReference type="EMBL" id="RBKS01000001">
    <property type="protein sequence ID" value="RKR75869.1"/>
    <property type="molecule type" value="Genomic_DNA"/>
</dbReference>
<evidence type="ECO:0000313" key="4">
    <source>
        <dbReference type="EMBL" id="RKR75869.1"/>
    </source>
</evidence>
<dbReference type="Proteomes" id="UP000280008">
    <property type="component" value="Unassembled WGS sequence"/>
</dbReference>
<evidence type="ECO:0000256" key="3">
    <source>
        <dbReference type="ARBA" id="ARBA00022729"/>
    </source>
</evidence>
<dbReference type="Pfam" id="PF01547">
    <property type="entry name" value="SBP_bac_1"/>
    <property type="match status" value="1"/>
</dbReference>
<dbReference type="SUPFAM" id="SSF53850">
    <property type="entry name" value="Periplasmic binding protein-like II"/>
    <property type="match status" value="1"/>
</dbReference>
<dbReference type="OrthoDB" id="1650177at2"/>
<keyword evidence="3" id="KW-0732">Signal</keyword>
<protein>
    <submittedName>
        <fullName evidence="4">Carbohydrate ABC transporter substrate-binding protein (CUT1 family)</fullName>
    </submittedName>
</protein>
<dbReference type="GO" id="GO:0015768">
    <property type="term" value="P:maltose transport"/>
    <property type="evidence" value="ECO:0007669"/>
    <property type="project" value="TreeGrafter"/>
</dbReference>
<evidence type="ECO:0000256" key="1">
    <source>
        <dbReference type="ARBA" id="ARBA00008520"/>
    </source>
</evidence>
<dbReference type="PANTHER" id="PTHR30061:SF50">
    <property type="entry name" value="MALTOSE_MALTODEXTRIN-BINDING PERIPLASMIC PROTEIN"/>
    <property type="match status" value="1"/>
</dbReference>
<dbReference type="AlphaFoldDB" id="A0A495IJA7"/>
<sequence length="446" mass="47448">MHVHNGVGRREFLAGGLVSLAAVTLAGCSASGGTSSSTKLPSKLTEPTKKVTINYAGAAYSAADIKPVIAAFEKAHPNIKVNYLADPFENFNSILGAQLSGKDKSIDVFDVDMPRTDAYQNRGWLTDITALFPDIKSQVDPGSLAATTVDGKLVALPYQTSTNFMYYNKKLLKAAGVAFPSADPSQRLTWEQIASDAAKVKAAGAKDAIVFDQIDRYYQLQPLSNSAGGGPGADGKDNLTPDFTNAGWVKAMTWYGDLFKNGLSPRGVTVSETPNLFAAGSVGYFPGGPWWAPQFEANKDLDFGIAPFPKFAGGTAATPTGGWSLGLSPTSQNKDAALIFMKFMAIDNGGYSQYLTALAVPPSNLKGSATFYNGAAFKDPRLAGAVDLMKYELANTAIIRLKSVGFVEFENLITKAYDDIINGADVKTTLSSTSAQLKSAWAQYKR</sequence>